<accession>A0A1R1B620</accession>
<dbReference type="RefSeq" id="WP_076321836.1">
    <property type="nucleotide sequence ID" value="NZ_MRTF01000002.1"/>
</dbReference>
<evidence type="ECO:0000313" key="2">
    <source>
        <dbReference type="EMBL" id="OME95017.1"/>
    </source>
</evidence>
<dbReference type="Pfam" id="PF13649">
    <property type="entry name" value="Methyltransf_25"/>
    <property type="match status" value="1"/>
</dbReference>
<evidence type="ECO:0000259" key="1">
    <source>
        <dbReference type="Pfam" id="PF13649"/>
    </source>
</evidence>
<feature type="domain" description="Methyltransferase" evidence="1">
    <location>
        <begin position="47"/>
        <end position="136"/>
    </location>
</feature>
<sequence length="240" mass="27828">MRKVGESMFDLSSKYYDVIYSLKDYKQEAHLIREYIEGQGKNYRTMLDVACGTAEHALFLKQFYAIDGIDLNPEFVSIAKSKNPEGDYSVADMTRFHLDRKYDVILCLFSSIGYVKTLDLLVQTLTQFKEHLNEEGVILVEPWFTPDVWTAGRVDAIMTERRGIHMSRMSHSDREGNISIMKFEYLFGSEHGIEHYTEEHRMGLFTVDEMIKAFQETGLHVEHDPQGLIGRGMYIARNMK</sequence>
<dbReference type="Proteomes" id="UP000187074">
    <property type="component" value="Unassembled WGS sequence"/>
</dbReference>
<dbReference type="Gene3D" id="3.40.50.150">
    <property type="entry name" value="Vaccinia Virus protein VP39"/>
    <property type="match status" value="1"/>
</dbReference>
<dbReference type="InterPro" id="IPR041698">
    <property type="entry name" value="Methyltransf_25"/>
</dbReference>
<name>A0A1R1B620_PAELA</name>
<dbReference type="OrthoDB" id="9811589at2"/>
<dbReference type="InterPro" id="IPR029063">
    <property type="entry name" value="SAM-dependent_MTases_sf"/>
</dbReference>
<reference evidence="2 3" key="1">
    <citation type="submission" date="2016-11" db="EMBL/GenBank/DDBJ databases">
        <title>Paenibacillus species isolates.</title>
        <authorList>
            <person name="Beno S.M."/>
        </authorList>
    </citation>
    <scope>NUCLEOTIDE SEQUENCE [LARGE SCALE GENOMIC DNA]</scope>
    <source>
        <strain evidence="2 3">FSL F4-0100</strain>
    </source>
</reference>
<dbReference type="AlphaFoldDB" id="A0A1R1B620"/>
<dbReference type="SUPFAM" id="SSF53335">
    <property type="entry name" value="S-adenosyl-L-methionine-dependent methyltransferases"/>
    <property type="match status" value="1"/>
</dbReference>
<protein>
    <recommendedName>
        <fullName evidence="1">Methyltransferase domain-containing protein</fullName>
    </recommendedName>
</protein>
<gene>
    <name evidence="2" type="ORF">BK123_07960</name>
</gene>
<dbReference type="CDD" id="cd02440">
    <property type="entry name" value="AdoMet_MTases"/>
    <property type="match status" value="1"/>
</dbReference>
<dbReference type="Gene3D" id="2.20.130.10">
    <property type="entry name" value="CAC2371-like domains"/>
    <property type="match status" value="1"/>
</dbReference>
<proteinExistence type="predicted"/>
<organism evidence="2 3">
    <name type="scientific">Paenibacillus lautus</name>
    <name type="common">Bacillus lautus</name>
    <dbReference type="NCBI Taxonomy" id="1401"/>
    <lineage>
        <taxon>Bacteria</taxon>
        <taxon>Bacillati</taxon>
        <taxon>Bacillota</taxon>
        <taxon>Bacilli</taxon>
        <taxon>Bacillales</taxon>
        <taxon>Paenibacillaceae</taxon>
        <taxon>Paenibacillus</taxon>
    </lineage>
</organism>
<dbReference type="STRING" id="1401.BK123_07960"/>
<dbReference type="EMBL" id="MRTF01000002">
    <property type="protein sequence ID" value="OME95017.1"/>
    <property type="molecule type" value="Genomic_DNA"/>
</dbReference>
<comment type="caution">
    <text evidence="2">The sequence shown here is derived from an EMBL/GenBank/DDBJ whole genome shotgun (WGS) entry which is preliminary data.</text>
</comment>
<evidence type="ECO:0000313" key="3">
    <source>
        <dbReference type="Proteomes" id="UP000187074"/>
    </source>
</evidence>